<feature type="domain" description="EF-hand" evidence="4">
    <location>
        <begin position="118"/>
        <end position="153"/>
    </location>
</feature>
<dbReference type="PANTHER" id="PTHR23048:SF59">
    <property type="entry name" value="EF-HAND SUPERFAMILY PROTEIN"/>
    <property type="match status" value="1"/>
</dbReference>
<proteinExistence type="predicted"/>
<dbReference type="EMBL" id="JARQWQ010000005">
    <property type="protein sequence ID" value="KAK2571865.1"/>
    <property type="molecule type" value="Genomic_DNA"/>
</dbReference>
<dbReference type="InterPro" id="IPR050230">
    <property type="entry name" value="CALM/Myosin/TropC-like"/>
</dbReference>
<dbReference type="PROSITE" id="PS50222">
    <property type="entry name" value="EF_HAND_2"/>
    <property type="match status" value="3"/>
</dbReference>
<evidence type="ECO:0000313" key="5">
    <source>
        <dbReference type="EMBL" id="KAK2571865.1"/>
    </source>
</evidence>
<feature type="domain" description="EF-hand" evidence="4">
    <location>
        <begin position="82"/>
        <end position="117"/>
    </location>
</feature>
<evidence type="ECO:0000259" key="4">
    <source>
        <dbReference type="PROSITE" id="PS50222"/>
    </source>
</evidence>
<dbReference type="SMART" id="SM00054">
    <property type="entry name" value="EFh"/>
    <property type="match status" value="4"/>
</dbReference>
<feature type="region of interest" description="Disordered" evidence="3">
    <location>
        <begin position="151"/>
        <end position="172"/>
    </location>
</feature>
<dbReference type="CDD" id="cd00051">
    <property type="entry name" value="EFh"/>
    <property type="match status" value="1"/>
</dbReference>
<dbReference type="Pfam" id="PF13499">
    <property type="entry name" value="EF-hand_7"/>
    <property type="match status" value="2"/>
</dbReference>
<sequence length="172" mass="19439">MAAEMSGSVQSLKRAFDMFDYDKTGEINFVDFPEAVQSLGLNPTNSQVEQVLEANNKEADDKINFDEFSSMMAKLETSGKEETEESLRAAFMKFDRDGNGYISPDELLYVVCNSGEKLSREEAEELISMFDKNADGQLSWEEFVEFFKCDKEAPEDTIPEEDTTDEHTSTTT</sequence>
<dbReference type="InterPro" id="IPR018247">
    <property type="entry name" value="EF_Hand_1_Ca_BS"/>
</dbReference>
<feature type="compositionally biased region" description="Acidic residues" evidence="3">
    <location>
        <begin position="155"/>
        <end position="164"/>
    </location>
</feature>
<accession>A0AAD9VFD3</accession>
<reference evidence="5" key="2">
    <citation type="journal article" date="2023" name="Science">
        <title>Genomic signatures of disease resistance in endangered staghorn corals.</title>
        <authorList>
            <person name="Vollmer S.V."/>
            <person name="Selwyn J.D."/>
            <person name="Despard B.A."/>
            <person name="Roesel C.L."/>
        </authorList>
    </citation>
    <scope>NUCLEOTIDE SEQUENCE</scope>
    <source>
        <strain evidence="5">K2</strain>
    </source>
</reference>
<evidence type="ECO:0000256" key="3">
    <source>
        <dbReference type="SAM" id="MobiDB-lite"/>
    </source>
</evidence>
<organism evidence="5 6">
    <name type="scientific">Acropora cervicornis</name>
    <name type="common">Staghorn coral</name>
    <dbReference type="NCBI Taxonomy" id="6130"/>
    <lineage>
        <taxon>Eukaryota</taxon>
        <taxon>Metazoa</taxon>
        <taxon>Cnidaria</taxon>
        <taxon>Anthozoa</taxon>
        <taxon>Hexacorallia</taxon>
        <taxon>Scleractinia</taxon>
        <taxon>Astrocoeniina</taxon>
        <taxon>Acroporidae</taxon>
        <taxon>Acropora</taxon>
    </lineage>
</organism>
<dbReference type="SUPFAM" id="SSF47473">
    <property type="entry name" value="EF-hand"/>
    <property type="match status" value="1"/>
</dbReference>
<dbReference type="AlphaFoldDB" id="A0AAD9VFD3"/>
<dbReference type="GO" id="GO:0005509">
    <property type="term" value="F:calcium ion binding"/>
    <property type="evidence" value="ECO:0007669"/>
    <property type="project" value="InterPro"/>
</dbReference>
<feature type="domain" description="EF-hand" evidence="4">
    <location>
        <begin position="7"/>
        <end position="42"/>
    </location>
</feature>
<dbReference type="InterPro" id="IPR002048">
    <property type="entry name" value="EF_hand_dom"/>
</dbReference>
<keyword evidence="1" id="KW-0677">Repeat</keyword>
<keyword evidence="6" id="KW-1185">Reference proteome</keyword>
<evidence type="ECO:0000256" key="2">
    <source>
        <dbReference type="ARBA" id="ARBA00022837"/>
    </source>
</evidence>
<name>A0AAD9VFD3_ACRCE</name>
<evidence type="ECO:0000256" key="1">
    <source>
        <dbReference type="ARBA" id="ARBA00022737"/>
    </source>
</evidence>
<evidence type="ECO:0000313" key="6">
    <source>
        <dbReference type="Proteomes" id="UP001249851"/>
    </source>
</evidence>
<dbReference type="Gene3D" id="1.10.238.10">
    <property type="entry name" value="EF-hand"/>
    <property type="match status" value="2"/>
</dbReference>
<reference evidence="5" key="1">
    <citation type="journal article" date="2023" name="G3 (Bethesda)">
        <title>Whole genome assembly and annotation of the endangered Caribbean coral Acropora cervicornis.</title>
        <authorList>
            <person name="Selwyn J.D."/>
            <person name="Vollmer S.V."/>
        </authorList>
    </citation>
    <scope>NUCLEOTIDE SEQUENCE</scope>
    <source>
        <strain evidence="5">K2</strain>
    </source>
</reference>
<dbReference type="FunFam" id="1.10.238.10:FF:000003">
    <property type="entry name" value="Calmodulin A"/>
    <property type="match status" value="1"/>
</dbReference>
<gene>
    <name evidence="5" type="ORF">P5673_003272</name>
</gene>
<dbReference type="PROSITE" id="PS00018">
    <property type="entry name" value="EF_HAND_1"/>
    <property type="match status" value="3"/>
</dbReference>
<dbReference type="Proteomes" id="UP001249851">
    <property type="component" value="Unassembled WGS sequence"/>
</dbReference>
<keyword evidence="2" id="KW-0106">Calcium</keyword>
<comment type="caution">
    <text evidence="5">The sequence shown here is derived from an EMBL/GenBank/DDBJ whole genome shotgun (WGS) entry which is preliminary data.</text>
</comment>
<dbReference type="InterPro" id="IPR011992">
    <property type="entry name" value="EF-hand-dom_pair"/>
</dbReference>
<protein>
    <submittedName>
        <fullName evidence="5">Calmodulin</fullName>
    </submittedName>
</protein>
<dbReference type="GO" id="GO:0016460">
    <property type="term" value="C:myosin II complex"/>
    <property type="evidence" value="ECO:0007669"/>
    <property type="project" value="TreeGrafter"/>
</dbReference>
<dbReference type="PANTHER" id="PTHR23048">
    <property type="entry name" value="MYOSIN LIGHT CHAIN 1, 3"/>
    <property type="match status" value="1"/>
</dbReference>